<keyword evidence="4" id="KW-0862">Zinc</keyword>
<dbReference type="EMBL" id="JXTC01000034">
    <property type="protein sequence ID" value="PON97091.1"/>
    <property type="molecule type" value="Genomic_DNA"/>
</dbReference>
<dbReference type="InterPro" id="IPR036291">
    <property type="entry name" value="NAD(P)-bd_dom_sf"/>
</dbReference>
<dbReference type="SUPFAM" id="SSF51735">
    <property type="entry name" value="NAD(P)-binding Rossmann-fold domains"/>
    <property type="match status" value="1"/>
</dbReference>
<dbReference type="Proteomes" id="UP000237000">
    <property type="component" value="Unassembled WGS sequence"/>
</dbReference>
<dbReference type="InterPro" id="IPR047109">
    <property type="entry name" value="CAD-like"/>
</dbReference>
<comment type="cofactor">
    <cofactor evidence="1">
        <name>Zn(2+)</name>
        <dbReference type="ChEBI" id="CHEBI:29105"/>
    </cofactor>
</comment>
<evidence type="ECO:0000256" key="5">
    <source>
        <dbReference type="ARBA" id="ARBA00023002"/>
    </source>
</evidence>
<accession>A0A2P5FH23</accession>
<proteinExistence type="inferred from homology"/>
<dbReference type="InterPro" id="IPR013149">
    <property type="entry name" value="ADH-like_C"/>
</dbReference>
<keyword evidence="5" id="KW-0560">Oxidoreductase</keyword>
<dbReference type="GO" id="GO:0046872">
    <property type="term" value="F:metal ion binding"/>
    <property type="evidence" value="ECO:0007669"/>
    <property type="project" value="UniProtKB-KW"/>
</dbReference>
<dbReference type="STRING" id="63057.A0A2P5FH23"/>
<keyword evidence="3" id="KW-0479">Metal-binding</keyword>
<gene>
    <name evidence="7" type="ORF">TorRG33x02_071410</name>
</gene>
<dbReference type="InParanoid" id="A0A2P5FH23"/>
<comment type="caution">
    <text evidence="7">The sequence shown here is derived from an EMBL/GenBank/DDBJ whole genome shotgun (WGS) entry which is preliminary data.</text>
</comment>
<dbReference type="Gene3D" id="3.40.50.720">
    <property type="entry name" value="NAD(P)-binding Rossmann-like Domain"/>
    <property type="match status" value="1"/>
</dbReference>
<evidence type="ECO:0000313" key="7">
    <source>
        <dbReference type="EMBL" id="PON97091.1"/>
    </source>
</evidence>
<evidence type="ECO:0000259" key="6">
    <source>
        <dbReference type="Pfam" id="PF00107"/>
    </source>
</evidence>
<protein>
    <submittedName>
        <fullName evidence="7">Alcohol dehydrogenase superfamily, zinc-type</fullName>
    </submittedName>
</protein>
<comment type="similarity">
    <text evidence="2">Belongs to the zinc-containing alcohol dehydrogenase family.</text>
</comment>
<evidence type="ECO:0000256" key="3">
    <source>
        <dbReference type="ARBA" id="ARBA00022723"/>
    </source>
</evidence>
<reference evidence="8" key="1">
    <citation type="submission" date="2016-06" db="EMBL/GenBank/DDBJ databases">
        <title>Parallel loss of symbiosis genes in relatives of nitrogen-fixing non-legume Parasponia.</title>
        <authorList>
            <person name="Van Velzen R."/>
            <person name="Holmer R."/>
            <person name="Bu F."/>
            <person name="Rutten L."/>
            <person name="Van Zeijl A."/>
            <person name="Liu W."/>
            <person name="Santuari L."/>
            <person name="Cao Q."/>
            <person name="Sharma T."/>
            <person name="Shen D."/>
            <person name="Roswanjaya Y."/>
            <person name="Wardhani T."/>
            <person name="Kalhor M.S."/>
            <person name="Jansen J."/>
            <person name="Van den Hoogen J."/>
            <person name="Gungor B."/>
            <person name="Hartog M."/>
            <person name="Hontelez J."/>
            <person name="Verver J."/>
            <person name="Yang W.-C."/>
            <person name="Schijlen E."/>
            <person name="Repin R."/>
            <person name="Schilthuizen M."/>
            <person name="Schranz E."/>
            <person name="Heidstra R."/>
            <person name="Miyata K."/>
            <person name="Fedorova E."/>
            <person name="Kohlen W."/>
            <person name="Bisseling T."/>
            <person name="Smit S."/>
            <person name="Geurts R."/>
        </authorList>
    </citation>
    <scope>NUCLEOTIDE SEQUENCE [LARGE SCALE GENOMIC DNA]</scope>
    <source>
        <strain evidence="8">cv. RG33-2</strain>
    </source>
</reference>
<dbReference type="GO" id="GO:0016616">
    <property type="term" value="F:oxidoreductase activity, acting on the CH-OH group of donors, NAD or NADP as acceptor"/>
    <property type="evidence" value="ECO:0007669"/>
    <property type="project" value="InterPro"/>
</dbReference>
<organism evidence="7 8">
    <name type="scientific">Trema orientale</name>
    <name type="common">Charcoal tree</name>
    <name type="synonym">Celtis orientalis</name>
    <dbReference type="NCBI Taxonomy" id="63057"/>
    <lineage>
        <taxon>Eukaryota</taxon>
        <taxon>Viridiplantae</taxon>
        <taxon>Streptophyta</taxon>
        <taxon>Embryophyta</taxon>
        <taxon>Tracheophyta</taxon>
        <taxon>Spermatophyta</taxon>
        <taxon>Magnoliopsida</taxon>
        <taxon>eudicotyledons</taxon>
        <taxon>Gunneridae</taxon>
        <taxon>Pentapetalae</taxon>
        <taxon>rosids</taxon>
        <taxon>fabids</taxon>
        <taxon>Rosales</taxon>
        <taxon>Cannabaceae</taxon>
        <taxon>Trema</taxon>
    </lineage>
</organism>
<evidence type="ECO:0000256" key="2">
    <source>
        <dbReference type="ARBA" id="ARBA00008072"/>
    </source>
</evidence>
<dbReference type="AlphaFoldDB" id="A0A2P5FH23"/>
<keyword evidence="8" id="KW-1185">Reference proteome</keyword>
<evidence type="ECO:0000313" key="8">
    <source>
        <dbReference type="Proteomes" id="UP000237000"/>
    </source>
</evidence>
<feature type="domain" description="Alcohol dehydrogenase-like C-terminal" evidence="6">
    <location>
        <begin position="56"/>
        <end position="141"/>
    </location>
</feature>
<evidence type="ECO:0000256" key="1">
    <source>
        <dbReference type="ARBA" id="ARBA00001947"/>
    </source>
</evidence>
<sequence>MLKLPKPEEEHPKKAFGWAAKDSSGVLSRFHFSRRPLRNFGLHKPNTLGGVVGLRGLGHLAVKFAKAMGVKVTVISTSLNKEKEAIEHHGADSFLVSSDEDHMQAAMGTMDGVIDTVSAKHSVLPLTDSLKSRGKLAMVGM</sequence>
<dbReference type="PANTHER" id="PTHR42683">
    <property type="entry name" value="ALDEHYDE REDUCTASE"/>
    <property type="match status" value="1"/>
</dbReference>
<dbReference type="FunFam" id="3.40.50.720:FF:000022">
    <property type="entry name" value="Cinnamyl alcohol dehydrogenase"/>
    <property type="match status" value="1"/>
</dbReference>
<name>A0A2P5FH23_TREOI</name>
<dbReference type="Pfam" id="PF00107">
    <property type="entry name" value="ADH_zinc_N"/>
    <property type="match status" value="1"/>
</dbReference>
<evidence type="ECO:0000256" key="4">
    <source>
        <dbReference type="ARBA" id="ARBA00022833"/>
    </source>
</evidence>
<dbReference type="OrthoDB" id="1937077at2759"/>